<organism evidence="1 2">
    <name type="scientific">Curtobacterium aetherium</name>
    <dbReference type="NCBI Taxonomy" id="2841594"/>
    <lineage>
        <taxon>Bacteria</taxon>
        <taxon>Bacillati</taxon>
        <taxon>Actinomycetota</taxon>
        <taxon>Actinomycetes</taxon>
        <taxon>Micrococcales</taxon>
        <taxon>Microbacteriaceae</taxon>
        <taxon>Curtobacterium</taxon>
    </lineage>
</organism>
<reference evidence="1" key="1">
    <citation type="submission" date="2021-06" db="EMBL/GenBank/DDBJ databases">
        <authorList>
            <person name="Ellington A.J."/>
            <person name="Bryan N.C."/>
            <person name="Christner B.C."/>
            <person name="Reisch C.R."/>
        </authorList>
    </citation>
    <scope>NUCLEOTIDE SEQUENCE</scope>
    <source>
        <strain evidence="1">L6-1</strain>
    </source>
</reference>
<dbReference type="Proteomes" id="UP000681794">
    <property type="component" value="Chromosome"/>
</dbReference>
<proteinExistence type="predicted"/>
<evidence type="ECO:0000313" key="2">
    <source>
        <dbReference type="Proteomes" id="UP000681794"/>
    </source>
</evidence>
<sequence length="185" mass="18863">MTFVVVSVVVLTLLSIGSGSLSLLFPALGGTTPFASIPVAAVLPLVLAIITLTCLDRASAPAAVRRTDLLELGAIALVLVVVVAVSGIALAAGAEGSAALATVRNTGTFLGLALVAREWLGARHQSVPGVVYLFLAALFGRETPGHPAAWAGVVTTSREPEYSVFTLVVVIAAVVVSVRRVAGRR</sequence>
<evidence type="ECO:0000313" key="1">
    <source>
        <dbReference type="EMBL" id="QWS34898.1"/>
    </source>
</evidence>
<name>A0ACD1E810_9MICO</name>
<keyword evidence="2" id="KW-1185">Reference proteome</keyword>
<protein>
    <submittedName>
        <fullName evidence="1">Uncharacterized protein</fullName>
    </submittedName>
</protein>
<dbReference type="EMBL" id="CP076544">
    <property type="protein sequence ID" value="QWS34898.1"/>
    <property type="molecule type" value="Genomic_DNA"/>
</dbReference>
<gene>
    <name evidence="1" type="ORF">KM842_07180</name>
</gene>
<accession>A0ACD1E810</accession>